<evidence type="ECO:0000256" key="1">
    <source>
        <dbReference type="SAM" id="MobiDB-lite"/>
    </source>
</evidence>
<dbReference type="OrthoDB" id="73819at2"/>
<organism evidence="2 3">
    <name type="scientific">Deinococcus arcticus</name>
    <dbReference type="NCBI Taxonomy" id="2136176"/>
    <lineage>
        <taxon>Bacteria</taxon>
        <taxon>Thermotogati</taxon>
        <taxon>Deinococcota</taxon>
        <taxon>Deinococci</taxon>
        <taxon>Deinococcales</taxon>
        <taxon>Deinococcaceae</taxon>
        <taxon>Deinococcus</taxon>
    </lineage>
</organism>
<keyword evidence="3" id="KW-1185">Reference proteome</keyword>
<dbReference type="AlphaFoldDB" id="A0A2T3W6P7"/>
<dbReference type="GO" id="GO:0003677">
    <property type="term" value="F:DNA binding"/>
    <property type="evidence" value="ECO:0007669"/>
    <property type="project" value="UniProtKB-KW"/>
</dbReference>
<proteinExistence type="predicted"/>
<comment type="caution">
    <text evidence="2">The sequence shown here is derived from an EMBL/GenBank/DDBJ whole genome shotgun (WGS) entry which is preliminary data.</text>
</comment>
<sequence length="199" mass="21636">MAEPHRVREALRASMTAWATLSVRGDQARVTLTPDLDVLAPQLDAIDPGWSLTWACDHPEPPIVRARLSVLGAAREGLATAHTLADAKLAALADLARTYGVQPSSEPLWVEYDPEDGANTSELETETPAPRAAASRALPPEPPRDPQMDKARRHIEDLLEQLKVAGRGGDAARILMRGYGETLEESRAIYKELHALLKG</sequence>
<feature type="region of interest" description="Disordered" evidence="1">
    <location>
        <begin position="107"/>
        <end position="149"/>
    </location>
</feature>
<reference evidence="2 3" key="1">
    <citation type="submission" date="2018-03" db="EMBL/GenBank/DDBJ databases">
        <title>Draft genome of Deinococcus sp. OD32.</title>
        <authorList>
            <person name="Wang X.-P."/>
            <person name="Du Z.-J."/>
        </authorList>
    </citation>
    <scope>NUCLEOTIDE SEQUENCE [LARGE SCALE GENOMIC DNA]</scope>
    <source>
        <strain evidence="2 3">OD32</strain>
    </source>
</reference>
<protein>
    <submittedName>
        <fullName evidence="2">Single-stranded DNA-binding protein</fullName>
    </submittedName>
</protein>
<name>A0A2T3W6P7_9DEIO</name>
<dbReference type="EMBL" id="PYSV01000011">
    <property type="protein sequence ID" value="PTA67576.1"/>
    <property type="molecule type" value="Genomic_DNA"/>
</dbReference>
<gene>
    <name evidence="2" type="ORF">C8263_12130</name>
</gene>
<evidence type="ECO:0000313" key="3">
    <source>
        <dbReference type="Proteomes" id="UP000240317"/>
    </source>
</evidence>
<evidence type="ECO:0000313" key="2">
    <source>
        <dbReference type="EMBL" id="PTA67576.1"/>
    </source>
</evidence>
<accession>A0A2T3W6P7</accession>
<feature type="compositionally biased region" description="Low complexity" evidence="1">
    <location>
        <begin position="126"/>
        <end position="138"/>
    </location>
</feature>
<dbReference type="RefSeq" id="WP_107138399.1">
    <property type="nucleotide sequence ID" value="NZ_PYSV01000011.1"/>
</dbReference>
<keyword evidence="2" id="KW-0238">DNA-binding</keyword>
<dbReference type="Proteomes" id="UP000240317">
    <property type="component" value="Unassembled WGS sequence"/>
</dbReference>